<dbReference type="InterPro" id="IPR027304">
    <property type="entry name" value="Trigger_fact/SurA_dom_sf"/>
</dbReference>
<reference evidence="8 9" key="1">
    <citation type="submission" date="2018-01" db="EMBL/GenBank/DDBJ databases">
        <title>The complete genome sequence of Chromatium okenii LaCa, a purple sulfur bacterium with a turbulent life.</title>
        <authorList>
            <person name="Luedin S.M."/>
            <person name="Liechti N."/>
            <person name="Storelli N."/>
            <person name="Danza F."/>
            <person name="Wittwer M."/>
            <person name="Pothier J.F."/>
            <person name="Tonolla M.A."/>
        </authorList>
    </citation>
    <scope>NUCLEOTIDE SEQUENCE [LARGE SCALE GENOMIC DNA]</scope>
    <source>
        <strain evidence="8 9">LaCa</strain>
    </source>
</reference>
<name>A0A2S7XN98_9GAMM</name>
<dbReference type="OrthoDB" id="14196at2"/>
<feature type="chain" id="PRO_5015491997" description="peptidylprolyl isomerase" evidence="6">
    <location>
        <begin position="22"/>
        <end position="291"/>
    </location>
</feature>
<proteinExistence type="inferred from homology"/>
<evidence type="ECO:0000256" key="4">
    <source>
        <dbReference type="ARBA" id="ARBA00023110"/>
    </source>
</evidence>
<feature type="domain" description="PpiC" evidence="7">
    <location>
        <begin position="140"/>
        <end position="230"/>
    </location>
</feature>
<evidence type="ECO:0000256" key="5">
    <source>
        <dbReference type="PROSITE-ProRule" id="PRU00278"/>
    </source>
</evidence>
<sequence length="291" mass="31990">MKIVRVPLLLCALLATGSGFAEDAKINTDSPDTLIATVNGIAYPLDVFRVFYLSRMQQTQGENTPAMQQQAFDEFMGLIVASQEGARRKLESDRNVVAALKLEQMKVMSNAALAAMAQEIKPTDDDLKAAYDKVKAQSGRVEFKARHILVKDEDEAKKLIKQLDKGADFAELAKKNSTGPTGKDGGDLGWFDPKQMVPAFATAIADMKPGTYSKTPVQTQFGWHVINLQDTRKAEPPAFEDAKPQLTALVQRQQLSERIVEMRNKAKVELNEAIVKITPNKDAPAADATKK</sequence>
<dbReference type="GO" id="GO:0003755">
    <property type="term" value="F:peptidyl-prolyl cis-trans isomerase activity"/>
    <property type="evidence" value="ECO:0007669"/>
    <property type="project" value="UniProtKB-KW"/>
</dbReference>
<dbReference type="Pfam" id="PF13145">
    <property type="entry name" value="Rotamase_2"/>
    <property type="match status" value="1"/>
</dbReference>
<evidence type="ECO:0000313" key="9">
    <source>
        <dbReference type="Proteomes" id="UP000239936"/>
    </source>
</evidence>
<dbReference type="Gene3D" id="3.10.50.40">
    <property type="match status" value="1"/>
</dbReference>
<dbReference type="PROSITE" id="PS01096">
    <property type="entry name" value="PPIC_PPIASE_1"/>
    <property type="match status" value="1"/>
</dbReference>
<dbReference type="RefSeq" id="WP_105074858.1">
    <property type="nucleotide sequence ID" value="NZ_JAFLKP010000305.1"/>
</dbReference>
<dbReference type="InterPro" id="IPR000297">
    <property type="entry name" value="PPIase_PpiC"/>
</dbReference>
<comment type="similarity">
    <text evidence="2">Belongs to the PpiC/parvulin rotamase family.</text>
</comment>
<comment type="catalytic activity">
    <reaction evidence="1">
        <text>[protein]-peptidylproline (omega=180) = [protein]-peptidylproline (omega=0)</text>
        <dbReference type="Rhea" id="RHEA:16237"/>
        <dbReference type="Rhea" id="RHEA-COMP:10747"/>
        <dbReference type="Rhea" id="RHEA-COMP:10748"/>
        <dbReference type="ChEBI" id="CHEBI:83833"/>
        <dbReference type="ChEBI" id="CHEBI:83834"/>
        <dbReference type="EC" id="5.2.1.8"/>
    </reaction>
</comment>
<comment type="caution">
    <text evidence="8">The sequence shown here is derived from an EMBL/GenBank/DDBJ whole genome shotgun (WGS) entry which is preliminary data.</text>
</comment>
<evidence type="ECO:0000256" key="2">
    <source>
        <dbReference type="ARBA" id="ARBA00007656"/>
    </source>
</evidence>
<dbReference type="InterPro" id="IPR050245">
    <property type="entry name" value="PrsA_foldase"/>
</dbReference>
<dbReference type="PANTHER" id="PTHR47245">
    <property type="entry name" value="PEPTIDYLPROLYL ISOMERASE"/>
    <property type="match status" value="1"/>
</dbReference>
<dbReference type="SUPFAM" id="SSF54534">
    <property type="entry name" value="FKBP-like"/>
    <property type="match status" value="1"/>
</dbReference>
<dbReference type="SUPFAM" id="SSF109998">
    <property type="entry name" value="Triger factor/SurA peptide-binding domain-like"/>
    <property type="match status" value="1"/>
</dbReference>
<gene>
    <name evidence="8" type="ORF">CXB77_17290</name>
</gene>
<dbReference type="AlphaFoldDB" id="A0A2S7XN98"/>
<keyword evidence="5 8" id="KW-0413">Isomerase</keyword>
<feature type="signal peptide" evidence="6">
    <location>
        <begin position="1"/>
        <end position="21"/>
    </location>
</feature>
<dbReference type="PANTHER" id="PTHR47245:SF2">
    <property type="entry name" value="PEPTIDYL-PROLYL CIS-TRANS ISOMERASE HP_0175-RELATED"/>
    <property type="match status" value="1"/>
</dbReference>
<dbReference type="InterPro" id="IPR023058">
    <property type="entry name" value="PPIase_PpiC_CS"/>
</dbReference>
<dbReference type="Proteomes" id="UP000239936">
    <property type="component" value="Unassembled WGS sequence"/>
</dbReference>
<evidence type="ECO:0000256" key="1">
    <source>
        <dbReference type="ARBA" id="ARBA00000971"/>
    </source>
</evidence>
<protein>
    <recommendedName>
        <fullName evidence="3">peptidylprolyl isomerase</fullName>
        <ecNumber evidence="3">5.2.1.8</ecNumber>
    </recommendedName>
</protein>
<dbReference type="PROSITE" id="PS50198">
    <property type="entry name" value="PPIC_PPIASE_2"/>
    <property type="match status" value="1"/>
</dbReference>
<keyword evidence="4 5" id="KW-0697">Rotamase</keyword>
<dbReference type="InterPro" id="IPR046357">
    <property type="entry name" value="PPIase_dom_sf"/>
</dbReference>
<keyword evidence="6" id="KW-0732">Signal</keyword>
<dbReference type="EC" id="5.2.1.8" evidence="3"/>
<evidence type="ECO:0000256" key="6">
    <source>
        <dbReference type="SAM" id="SignalP"/>
    </source>
</evidence>
<evidence type="ECO:0000259" key="7">
    <source>
        <dbReference type="PROSITE" id="PS50198"/>
    </source>
</evidence>
<organism evidence="8 9">
    <name type="scientific">Chromatium okenii</name>
    <dbReference type="NCBI Taxonomy" id="61644"/>
    <lineage>
        <taxon>Bacteria</taxon>
        <taxon>Pseudomonadati</taxon>
        <taxon>Pseudomonadota</taxon>
        <taxon>Gammaproteobacteria</taxon>
        <taxon>Chromatiales</taxon>
        <taxon>Chromatiaceae</taxon>
        <taxon>Chromatium</taxon>
    </lineage>
</organism>
<dbReference type="EMBL" id="PPGH01000038">
    <property type="protein sequence ID" value="PQJ94892.1"/>
    <property type="molecule type" value="Genomic_DNA"/>
</dbReference>
<accession>A0A2S7XN98</accession>
<evidence type="ECO:0000313" key="8">
    <source>
        <dbReference type="EMBL" id="PQJ94892.1"/>
    </source>
</evidence>
<evidence type="ECO:0000256" key="3">
    <source>
        <dbReference type="ARBA" id="ARBA00013194"/>
    </source>
</evidence>
<keyword evidence="9" id="KW-1185">Reference proteome</keyword>